<accession>A0A1M7TTS4</accession>
<feature type="transmembrane region" description="Helical" evidence="1">
    <location>
        <begin position="141"/>
        <end position="160"/>
    </location>
</feature>
<protein>
    <submittedName>
        <fullName evidence="2">Uncharacterized protein</fullName>
    </submittedName>
</protein>
<evidence type="ECO:0000313" key="3">
    <source>
        <dbReference type="Proteomes" id="UP000184440"/>
    </source>
</evidence>
<evidence type="ECO:0000313" key="2">
    <source>
        <dbReference type="EMBL" id="SHN74066.1"/>
    </source>
</evidence>
<gene>
    <name evidence="2" type="ORF">SAMN05443668_1078</name>
</gene>
<keyword evidence="1" id="KW-0472">Membrane</keyword>
<feature type="transmembrane region" description="Helical" evidence="1">
    <location>
        <begin position="112"/>
        <end position="135"/>
    </location>
</feature>
<dbReference type="EMBL" id="FRCS01000007">
    <property type="protein sequence ID" value="SHN74066.1"/>
    <property type="molecule type" value="Genomic_DNA"/>
</dbReference>
<reference evidence="2 3" key="1">
    <citation type="submission" date="2016-11" db="EMBL/GenBank/DDBJ databases">
        <authorList>
            <person name="Jaros S."/>
            <person name="Januszkiewicz K."/>
            <person name="Wedrychowicz H."/>
        </authorList>
    </citation>
    <scope>NUCLEOTIDE SEQUENCE [LARGE SCALE GENOMIC DNA]</scope>
    <source>
        <strain evidence="2 3">DSM 46144</strain>
    </source>
</reference>
<keyword evidence="1" id="KW-1133">Transmembrane helix</keyword>
<keyword evidence="1" id="KW-0812">Transmembrane</keyword>
<proteinExistence type="predicted"/>
<keyword evidence="3" id="KW-1185">Reference proteome</keyword>
<evidence type="ECO:0000256" key="1">
    <source>
        <dbReference type="SAM" id="Phobius"/>
    </source>
</evidence>
<dbReference type="Proteomes" id="UP000184440">
    <property type="component" value="Unassembled WGS sequence"/>
</dbReference>
<sequence>MRPWPLVIVWLLVSAGLARVWLTADSVPDAVCGSLLGLLAVTVLSLAFGGVVWAAAGGDVTAVAVGVGPVMWVRFSPTGRSRQVHVAPVGVTVRGYGARPGRHPRTPFRAAVAYWLVLGVAGAVTCAVTGSGLLFGVGAGALVLAVGQFALTGPSAYLPAARSESEARRRARLGPVVLAAQRRDRAEVIRLTADLPAVPAHWSDSMLLAFRVDAICVLSGATDAARLLRAALDGPPDAMTPVLRALLTTTLFQALVCGDVTPDQQVPVADEIRARTTDPDSRVRSLPVEYVLAAQVGYLDGNWPVAIERSVRATRVMPPGMRGDIYALASLACAAMGDAVSAARYLDDARRDDPDAPLIRAAEARTAATR</sequence>
<dbReference type="STRING" id="134849.SAMN05443668_1078"/>
<organism evidence="2 3">
    <name type="scientific">Cryptosporangium aurantiacum</name>
    <dbReference type="NCBI Taxonomy" id="134849"/>
    <lineage>
        <taxon>Bacteria</taxon>
        <taxon>Bacillati</taxon>
        <taxon>Actinomycetota</taxon>
        <taxon>Actinomycetes</taxon>
        <taxon>Cryptosporangiales</taxon>
        <taxon>Cryptosporangiaceae</taxon>
        <taxon>Cryptosporangium</taxon>
    </lineage>
</organism>
<name>A0A1M7TTS4_9ACTN</name>
<dbReference type="AlphaFoldDB" id="A0A1M7TTS4"/>